<gene>
    <name evidence="1" type="ORF">EES38_21550</name>
</gene>
<name>A0A3N9TA73_9VIBR</name>
<reference evidence="1 2" key="1">
    <citation type="submission" date="2018-11" db="EMBL/GenBank/DDBJ databases">
        <title>Vibrio LJC006 sp. nov., isolated from seawater during the bloom of the enteromorpha.</title>
        <authorList>
            <person name="Liang J."/>
        </authorList>
    </citation>
    <scope>NUCLEOTIDE SEQUENCE [LARGE SCALE GENOMIC DNA]</scope>
    <source>
        <strain evidence="1 2">LJC006</strain>
    </source>
</reference>
<dbReference type="OrthoDB" id="6264533at2"/>
<protein>
    <submittedName>
        <fullName evidence="1">Uncharacterized protein</fullName>
    </submittedName>
</protein>
<evidence type="ECO:0000313" key="1">
    <source>
        <dbReference type="EMBL" id="RQW61037.1"/>
    </source>
</evidence>
<dbReference type="RefSeq" id="WP_124939261.1">
    <property type="nucleotide sequence ID" value="NZ_RJVQ01000021.1"/>
</dbReference>
<dbReference type="EMBL" id="RJVQ01000021">
    <property type="protein sequence ID" value="RQW61037.1"/>
    <property type="molecule type" value="Genomic_DNA"/>
</dbReference>
<accession>A0A3N9TA73</accession>
<keyword evidence="2" id="KW-1185">Reference proteome</keyword>
<dbReference type="Proteomes" id="UP000281112">
    <property type="component" value="Unassembled WGS sequence"/>
</dbReference>
<evidence type="ECO:0000313" key="2">
    <source>
        <dbReference type="Proteomes" id="UP000281112"/>
    </source>
</evidence>
<proteinExistence type="predicted"/>
<organism evidence="1 2">
    <name type="scientific">Vibrio viridaestus</name>
    <dbReference type="NCBI Taxonomy" id="2487322"/>
    <lineage>
        <taxon>Bacteria</taxon>
        <taxon>Pseudomonadati</taxon>
        <taxon>Pseudomonadota</taxon>
        <taxon>Gammaproteobacteria</taxon>
        <taxon>Vibrionales</taxon>
        <taxon>Vibrionaceae</taxon>
        <taxon>Vibrio</taxon>
    </lineage>
</organism>
<sequence>MVLQAPKFNVPNVDMNKIALYLGVGMLAYLGVRSLLDSANQVAAEATKGAGEALSYLTASLNGWEPIEFAPLMIRDFYLNSDYTLTVDARDTLWKIDQYKPLLIELFGNRYAPMKQQYRSLINVEITKEML</sequence>
<comment type="caution">
    <text evidence="1">The sequence shown here is derived from an EMBL/GenBank/DDBJ whole genome shotgun (WGS) entry which is preliminary data.</text>
</comment>
<dbReference type="AlphaFoldDB" id="A0A3N9TA73"/>